<dbReference type="EMBL" id="CAXDID020000039">
    <property type="protein sequence ID" value="CAL5999130.1"/>
    <property type="molecule type" value="Genomic_DNA"/>
</dbReference>
<dbReference type="EMBL" id="CATOUU010000916">
    <property type="protein sequence ID" value="CAI9959194.1"/>
    <property type="molecule type" value="Genomic_DNA"/>
</dbReference>
<keyword evidence="1" id="KW-0472">Membrane</keyword>
<sequence>MTIRICHYFVVSFLIVIKLYRYSIPIVCLLLLVIKPTQVQQNSRSTFASERGITWHILTNSRAFLAQTSFHNNQLMFMIDCDPHLMFTFHLEKLQQMFHRGSLARFTFCSVIQDQTSIILNKVILYNRMKLQNIV</sequence>
<evidence type="ECO:0000313" key="5">
    <source>
        <dbReference type="Proteomes" id="UP001642409"/>
    </source>
</evidence>
<dbReference type="AlphaFoldDB" id="A0AA86QTU6"/>
<keyword evidence="1" id="KW-0812">Transmembrane</keyword>
<dbReference type="Proteomes" id="UP001642409">
    <property type="component" value="Unassembled WGS sequence"/>
</dbReference>
<dbReference type="EMBL" id="CAXDID020000112">
    <property type="protein sequence ID" value="CAL6029781.1"/>
    <property type="molecule type" value="Genomic_DNA"/>
</dbReference>
<comment type="caution">
    <text evidence="2">The sequence shown here is derived from an EMBL/GenBank/DDBJ whole genome shotgun (WGS) entry which is preliminary data.</text>
</comment>
<evidence type="ECO:0000313" key="3">
    <source>
        <dbReference type="EMBL" id="CAL5999130.1"/>
    </source>
</evidence>
<evidence type="ECO:0000313" key="4">
    <source>
        <dbReference type="EMBL" id="CAL6029781.1"/>
    </source>
</evidence>
<protein>
    <submittedName>
        <fullName evidence="3">Hypothetical_protein</fullName>
    </submittedName>
</protein>
<evidence type="ECO:0000313" key="2">
    <source>
        <dbReference type="EMBL" id="CAI9959194.1"/>
    </source>
</evidence>
<accession>A0AA86QTU6</accession>
<feature type="transmembrane region" description="Helical" evidence="1">
    <location>
        <begin position="7"/>
        <end position="34"/>
    </location>
</feature>
<gene>
    <name evidence="3" type="ORF">HINF_LOCUS16067</name>
    <name evidence="4" type="ORF">HINF_LOCUS32658</name>
    <name evidence="2" type="ORF">HINF_LOCUS46839</name>
</gene>
<reference evidence="3 5" key="2">
    <citation type="submission" date="2024-07" db="EMBL/GenBank/DDBJ databases">
        <authorList>
            <person name="Akdeniz Z."/>
        </authorList>
    </citation>
    <scope>NUCLEOTIDE SEQUENCE [LARGE SCALE GENOMIC DNA]</scope>
</reference>
<reference evidence="2" key="1">
    <citation type="submission" date="2023-06" db="EMBL/GenBank/DDBJ databases">
        <authorList>
            <person name="Kurt Z."/>
        </authorList>
    </citation>
    <scope>NUCLEOTIDE SEQUENCE</scope>
</reference>
<organism evidence="2">
    <name type="scientific">Hexamita inflata</name>
    <dbReference type="NCBI Taxonomy" id="28002"/>
    <lineage>
        <taxon>Eukaryota</taxon>
        <taxon>Metamonada</taxon>
        <taxon>Diplomonadida</taxon>
        <taxon>Hexamitidae</taxon>
        <taxon>Hexamitinae</taxon>
        <taxon>Hexamita</taxon>
    </lineage>
</organism>
<proteinExistence type="predicted"/>
<keyword evidence="5" id="KW-1185">Reference proteome</keyword>
<keyword evidence="1" id="KW-1133">Transmembrane helix</keyword>
<evidence type="ECO:0000256" key="1">
    <source>
        <dbReference type="SAM" id="Phobius"/>
    </source>
</evidence>
<name>A0AA86QTU6_9EUKA</name>